<dbReference type="PANTHER" id="PTHR38465:SF2">
    <property type="entry name" value="HTH-TYPE TRANSCRIPTIONAL REGULATOR MMPR5"/>
    <property type="match status" value="1"/>
</dbReference>
<organism evidence="6 7">
    <name type="scientific">Catenulispora subtropica</name>
    <dbReference type="NCBI Taxonomy" id="450798"/>
    <lineage>
        <taxon>Bacteria</taxon>
        <taxon>Bacillati</taxon>
        <taxon>Actinomycetota</taxon>
        <taxon>Actinomycetes</taxon>
        <taxon>Catenulisporales</taxon>
        <taxon>Catenulisporaceae</taxon>
        <taxon>Catenulispora</taxon>
    </lineage>
</organism>
<gene>
    <name evidence="6" type="ORF">GCM10009838_30780</name>
</gene>
<feature type="domain" description="HTH marR-type" evidence="5">
    <location>
        <begin position="28"/>
        <end position="88"/>
    </location>
</feature>
<dbReference type="EMBL" id="BAAAQM010000015">
    <property type="protein sequence ID" value="GAA1969869.1"/>
    <property type="molecule type" value="Genomic_DNA"/>
</dbReference>
<name>A0ABP5CX04_9ACTN</name>
<dbReference type="InterPro" id="IPR052362">
    <property type="entry name" value="HTH-GbsR_regulator"/>
</dbReference>
<keyword evidence="1" id="KW-0805">Transcription regulation</keyword>
<proteinExistence type="predicted"/>
<keyword evidence="7" id="KW-1185">Reference proteome</keyword>
<keyword evidence="2" id="KW-0238">DNA-binding</keyword>
<protein>
    <recommendedName>
        <fullName evidence="5">HTH marR-type domain-containing protein</fullName>
    </recommendedName>
</protein>
<comment type="caution">
    <text evidence="6">The sequence shown here is derived from an EMBL/GenBank/DDBJ whole genome shotgun (WGS) entry which is preliminary data.</text>
</comment>
<evidence type="ECO:0000313" key="6">
    <source>
        <dbReference type="EMBL" id="GAA1969869.1"/>
    </source>
</evidence>
<accession>A0ABP5CX04</accession>
<evidence type="ECO:0000259" key="5">
    <source>
        <dbReference type="Pfam" id="PF12802"/>
    </source>
</evidence>
<dbReference type="InterPro" id="IPR036388">
    <property type="entry name" value="WH-like_DNA-bd_sf"/>
</dbReference>
<dbReference type="InterPro" id="IPR036390">
    <property type="entry name" value="WH_DNA-bd_sf"/>
</dbReference>
<dbReference type="SUPFAM" id="SSF46785">
    <property type="entry name" value="Winged helix' DNA-binding domain"/>
    <property type="match status" value="1"/>
</dbReference>
<sequence length="196" mass="21761">MSKDAPPKPNRAQLLAYIERFASVLTDSGIPRMPSRVFAALLTEDDGRLTSQELAEMLDISPAAVSGAIRYLSQVGLVTRERDPGSRRDRYRVLDEVWQEVILHRDTVLARWESSLAEGVSVVGPETPAGRRLAESVVMFQFLRSELPGMLKRWYEQRAELRAAVAHDSAAAHDGSVARALAARPDRPEERDGAQL</sequence>
<dbReference type="Gene3D" id="1.10.10.10">
    <property type="entry name" value="Winged helix-like DNA-binding domain superfamily/Winged helix DNA-binding domain"/>
    <property type="match status" value="1"/>
</dbReference>
<dbReference type="Pfam" id="PF12802">
    <property type="entry name" value="MarR_2"/>
    <property type="match status" value="1"/>
</dbReference>
<feature type="compositionally biased region" description="Basic and acidic residues" evidence="4">
    <location>
        <begin position="184"/>
        <end position="196"/>
    </location>
</feature>
<evidence type="ECO:0000256" key="3">
    <source>
        <dbReference type="ARBA" id="ARBA00023163"/>
    </source>
</evidence>
<feature type="region of interest" description="Disordered" evidence="4">
    <location>
        <begin position="175"/>
        <end position="196"/>
    </location>
</feature>
<evidence type="ECO:0000256" key="2">
    <source>
        <dbReference type="ARBA" id="ARBA00023125"/>
    </source>
</evidence>
<dbReference type="Proteomes" id="UP001499854">
    <property type="component" value="Unassembled WGS sequence"/>
</dbReference>
<dbReference type="InterPro" id="IPR000835">
    <property type="entry name" value="HTH_MarR-typ"/>
</dbReference>
<keyword evidence="3" id="KW-0804">Transcription</keyword>
<reference evidence="7" key="1">
    <citation type="journal article" date="2019" name="Int. J. Syst. Evol. Microbiol.">
        <title>The Global Catalogue of Microorganisms (GCM) 10K type strain sequencing project: providing services to taxonomists for standard genome sequencing and annotation.</title>
        <authorList>
            <consortium name="The Broad Institute Genomics Platform"/>
            <consortium name="The Broad Institute Genome Sequencing Center for Infectious Disease"/>
            <person name="Wu L."/>
            <person name="Ma J."/>
        </authorList>
    </citation>
    <scope>NUCLEOTIDE SEQUENCE [LARGE SCALE GENOMIC DNA]</scope>
    <source>
        <strain evidence="7">JCM 16013</strain>
    </source>
</reference>
<dbReference type="RefSeq" id="WP_344657691.1">
    <property type="nucleotide sequence ID" value="NZ_BAAAQM010000015.1"/>
</dbReference>
<dbReference type="PANTHER" id="PTHR38465">
    <property type="entry name" value="HTH-TYPE TRANSCRIPTIONAL REGULATOR MJ1563-RELATED"/>
    <property type="match status" value="1"/>
</dbReference>
<evidence type="ECO:0000256" key="4">
    <source>
        <dbReference type="SAM" id="MobiDB-lite"/>
    </source>
</evidence>
<evidence type="ECO:0000313" key="7">
    <source>
        <dbReference type="Proteomes" id="UP001499854"/>
    </source>
</evidence>
<evidence type="ECO:0000256" key="1">
    <source>
        <dbReference type="ARBA" id="ARBA00023015"/>
    </source>
</evidence>